<dbReference type="PANTHER" id="PTHR21666">
    <property type="entry name" value="PEPTIDASE-RELATED"/>
    <property type="match status" value="1"/>
</dbReference>
<comment type="caution">
    <text evidence="3">The sequence shown here is derived from an EMBL/GenBank/DDBJ whole genome shotgun (WGS) entry which is preliminary data.</text>
</comment>
<proteinExistence type="predicted"/>
<gene>
    <name evidence="3" type="ORF">JOF47_000606</name>
</gene>
<dbReference type="SUPFAM" id="SSF51261">
    <property type="entry name" value="Duplicated hybrid motif"/>
    <property type="match status" value="1"/>
</dbReference>
<sequence length="175" mass="18103">MKVTSAVAGTLLGASLLLGISGTPPRQVPAAPQPGNGTGGWSWPLAPVPPVVRTFDPPAQRWLSGHRGADLGAEPGTAVRAPAGGIVSFVGVIVDRPVLVIDHGAGLRSSFEPVRSSLGVGAIVATGDEIGMVGTGAHCDRLCLHWGLRLFEEYVDPLLTIRDMRPSILLPKQGP</sequence>
<dbReference type="Gene3D" id="2.70.70.10">
    <property type="entry name" value="Glucose Permease (Domain IIA)"/>
    <property type="match status" value="1"/>
</dbReference>
<keyword evidence="4" id="KW-1185">Reference proteome</keyword>
<keyword evidence="3" id="KW-0378">Hydrolase</keyword>
<dbReference type="Proteomes" id="UP001296993">
    <property type="component" value="Unassembled WGS sequence"/>
</dbReference>
<dbReference type="InterPro" id="IPR050570">
    <property type="entry name" value="Cell_wall_metabolism_enzyme"/>
</dbReference>
<keyword evidence="1" id="KW-0732">Signal</keyword>
<evidence type="ECO:0000256" key="1">
    <source>
        <dbReference type="ARBA" id="ARBA00022729"/>
    </source>
</evidence>
<evidence type="ECO:0000313" key="4">
    <source>
        <dbReference type="Proteomes" id="UP001296993"/>
    </source>
</evidence>
<reference evidence="3 4" key="1">
    <citation type="submission" date="2021-03" db="EMBL/GenBank/DDBJ databases">
        <title>Sequencing the genomes of 1000 actinobacteria strains.</title>
        <authorList>
            <person name="Klenk H.-P."/>
        </authorList>
    </citation>
    <scope>NUCLEOTIDE SEQUENCE [LARGE SCALE GENOMIC DNA]</scope>
    <source>
        <strain evidence="3 4">DSM 15797</strain>
    </source>
</reference>
<protein>
    <submittedName>
        <fullName evidence="3">Murein DD-endopeptidase MepM/ murein hydrolase activator NlpD</fullName>
    </submittedName>
</protein>
<name>A0ABS4X9F1_9MICC</name>
<dbReference type="RefSeq" id="WP_209995861.1">
    <property type="nucleotide sequence ID" value="NZ_BAAAJY010000013.1"/>
</dbReference>
<dbReference type="InterPro" id="IPR016047">
    <property type="entry name" value="M23ase_b-sheet_dom"/>
</dbReference>
<accession>A0ABS4X9F1</accession>
<feature type="domain" description="M23ase beta-sheet core" evidence="2">
    <location>
        <begin position="65"/>
        <end position="157"/>
    </location>
</feature>
<dbReference type="Pfam" id="PF01551">
    <property type="entry name" value="Peptidase_M23"/>
    <property type="match status" value="1"/>
</dbReference>
<dbReference type="EMBL" id="JAGIOF010000001">
    <property type="protein sequence ID" value="MBP2385095.1"/>
    <property type="molecule type" value="Genomic_DNA"/>
</dbReference>
<dbReference type="InterPro" id="IPR011055">
    <property type="entry name" value="Dup_hybrid_motif"/>
</dbReference>
<organism evidence="3 4">
    <name type="scientific">Paeniglutamicibacter kerguelensis</name>
    <dbReference type="NCBI Taxonomy" id="254788"/>
    <lineage>
        <taxon>Bacteria</taxon>
        <taxon>Bacillati</taxon>
        <taxon>Actinomycetota</taxon>
        <taxon>Actinomycetes</taxon>
        <taxon>Micrococcales</taxon>
        <taxon>Micrococcaceae</taxon>
        <taxon>Paeniglutamicibacter</taxon>
    </lineage>
</organism>
<evidence type="ECO:0000313" key="3">
    <source>
        <dbReference type="EMBL" id="MBP2385095.1"/>
    </source>
</evidence>
<evidence type="ECO:0000259" key="2">
    <source>
        <dbReference type="Pfam" id="PF01551"/>
    </source>
</evidence>
<dbReference type="PANTHER" id="PTHR21666:SF289">
    <property type="entry name" value="L-ALA--D-GLU ENDOPEPTIDASE"/>
    <property type="match status" value="1"/>
</dbReference>
<dbReference type="CDD" id="cd12797">
    <property type="entry name" value="M23_peptidase"/>
    <property type="match status" value="1"/>
</dbReference>
<dbReference type="GO" id="GO:0016787">
    <property type="term" value="F:hydrolase activity"/>
    <property type="evidence" value="ECO:0007669"/>
    <property type="project" value="UniProtKB-KW"/>
</dbReference>